<evidence type="ECO:0000313" key="1">
    <source>
        <dbReference type="EMBL" id="KXS97264.1"/>
    </source>
</evidence>
<organism evidence="1 2">
    <name type="scientific">Pseudocercospora eumusae</name>
    <dbReference type="NCBI Taxonomy" id="321146"/>
    <lineage>
        <taxon>Eukaryota</taxon>
        <taxon>Fungi</taxon>
        <taxon>Dikarya</taxon>
        <taxon>Ascomycota</taxon>
        <taxon>Pezizomycotina</taxon>
        <taxon>Dothideomycetes</taxon>
        <taxon>Dothideomycetidae</taxon>
        <taxon>Mycosphaerellales</taxon>
        <taxon>Mycosphaerellaceae</taxon>
        <taxon>Pseudocercospora</taxon>
    </lineage>
</organism>
<dbReference type="Pfam" id="PF17784">
    <property type="entry name" value="Sulfotransfer_4"/>
    <property type="match status" value="1"/>
</dbReference>
<gene>
    <name evidence="1" type="ORF">AC578_38</name>
</gene>
<dbReference type="OrthoDB" id="3650349at2759"/>
<dbReference type="EMBL" id="LFZN01000148">
    <property type="protein sequence ID" value="KXS97264.1"/>
    <property type="molecule type" value="Genomic_DNA"/>
</dbReference>
<proteinExistence type="predicted"/>
<accession>A0A139H491</accession>
<keyword evidence="2" id="KW-1185">Reference proteome</keyword>
<dbReference type="InterPro" id="IPR040632">
    <property type="entry name" value="Sulfotransfer_4"/>
</dbReference>
<sequence length="119" mass="14137">MDAYPHAKFILVERDTEAWYPSFFTIIKAVMFSWYTPIVKWYAEPLVGRSNMALGLAHYDFDAWSVDDLEANARLVYKVHREDIFEKAATDGRFLLLYEDGSKCVIFWIVQYQIRHFQE</sequence>
<comment type="caution">
    <text evidence="1">The sequence shown here is derived from an EMBL/GenBank/DDBJ whole genome shotgun (WGS) entry which is preliminary data.</text>
</comment>
<dbReference type="InterPro" id="IPR027417">
    <property type="entry name" value="P-loop_NTPase"/>
</dbReference>
<dbReference type="AlphaFoldDB" id="A0A139H491"/>
<protein>
    <recommendedName>
        <fullName evidence="3">Protein-tyrosine sulfotransferase</fullName>
    </recommendedName>
</protein>
<dbReference type="Gene3D" id="3.40.50.300">
    <property type="entry name" value="P-loop containing nucleotide triphosphate hydrolases"/>
    <property type="match status" value="1"/>
</dbReference>
<dbReference type="Proteomes" id="UP000070133">
    <property type="component" value="Unassembled WGS sequence"/>
</dbReference>
<reference evidence="1 2" key="1">
    <citation type="submission" date="2015-07" db="EMBL/GenBank/DDBJ databases">
        <title>Comparative genomics of the Sigatoka disease complex on banana suggests a link between parallel evolutionary changes in Pseudocercospora fijiensis and Pseudocercospora eumusae and increased virulence on the banana host.</title>
        <authorList>
            <person name="Chang T.-C."/>
            <person name="Salvucci A."/>
            <person name="Crous P.W."/>
            <person name="Stergiopoulos I."/>
        </authorList>
    </citation>
    <scope>NUCLEOTIDE SEQUENCE [LARGE SCALE GENOMIC DNA]</scope>
    <source>
        <strain evidence="1 2">CBS 114824</strain>
    </source>
</reference>
<evidence type="ECO:0000313" key="2">
    <source>
        <dbReference type="Proteomes" id="UP000070133"/>
    </source>
</evidence>
<evidence type="ECO:0008006" key="3">
    <source>
        <dbReference type="Google" id="ProtNLM"/>
    </source>
</evidence>
<name>A0A139H491_9PEZI</name>